<keyword evidence="4" id="KW-1185">Reference proteome</keyword>
<reference evidence="3 4" key="1">
    <citation type="submission" date="2016-09" db="EMBL/GenBank/DDBJ databases">
        <title>Extensive genetic diversity and differential bi-allelic expression allows diatom success in the polar Southern Ocean.</title>
        <authorList>
            <consortium name="DOE Joint Genome Institute"/>
            <person name="Mock T."/>
            <person name="Otillar R.P."/>
            <person name="Strauss J."/>
            <person name="Dupont C."/>
            <person name="Frickenhaus S."/>
            <person name="Maumus F."/>
            <person name="Mcmullan M."/>
            <person name="Sanges R."/>
            <person name="Schmutz J."/>
            <person name="Toseland A."/>
            <person name="Valas R."/>
            <person name="Veluchamy A."/>
            <person name="Ward B.J."/>
            <person name="Allen A."/>
            <person name="Barry K."/>
            <person name="Falciatore A."/>
            <person name="Ferrante M."/>
            <person name="Fortunato A.E."/>
            <person name="Gloeckner G."/>
            <person name="Gruber A."/>
            <person name="Hipkin R."/>
            <person name="Janech M."/>
            <person name="Kroth P."/>
            <person name="Leese F."/>
            <person name="Lindquist E."/>
            <person name="Lyon B.R."/>
            <person name="Martin J."/>
            <person name="Mayer C."/>
            <person name="Parker M."/>
            <person name="Quesneville H."/>
            <person name="Raymond J."/>
            <person name="Uhlig C."/>
            <person name="Valentin K.U."/>
            <person name="Worden A.Z."/>
            <person name="Armbrust E.V."/>
            <person name="Bowler C."/>
            <person name="Green B."/>
            <person name="Moulton V."/>
            <person name="Van Oosterhout C."/>
            <person name="Grigoriev I."/>
        </authorList>
    </citation>
    <scope>NUCLEOTIDE SEQUENCE [LARGE SCALE GENOMIC DNA]</scope>
    <source>
        <strain evidence="3 4">CCMP1102</strain>
    </source>
</reference>
<dbReference type="Proteomes" id="UP000095751">
    <property type="component" value="Unassembled WGS sequence"/>
</dbReference>
<name>A0A1E7FW09_9STRA</name>
<dbReference type="InParanoid" id="A0A1E7FW09"/>
<organism evidence="3 4">
    <name type="scientific">Fragilariopsis cylindrus CCMP1102</name>
    <dbReference type="NCBI Taxonomy" id="635003"/>
    <lineage>
        <taxon>Eukaryota</taxon>
        <taxon>Sar</taxon>
        <taxon>Stramenopiles</taxon>
        <taxon>Ochrophyta</taxon>
        <taxon>Bacillariophyta</taxon>
        <taxon>Bacillariophyceae</taxon>
        <taxon>Bacillariophycidae</taxon>
        <taxon>Bacillariales</taxon>
        <taxon>Bacillariaceae</taxon>
        <taxon>Fragilariopsis</taxon>
    </lineage>
</organism>
<dbReference type="OrthoDB" id="190146at2759"/>
<accession>A0A1E7FW09</accession>
<feature type="transmembrane region" description="Helical" evidence="2">
    <location>
        <begin position="120"/>
        <end position="144"/>
    </location>
</feature>
<sequence length="175" mass="19293">MRASLSTYTALLADSLCGGSSRRLIAGWWYSILGLTGVLALMSCAVMSTRGLSESFTSIWSALMLLTLSIGGTMIMRKFHNSMAVGFFMGGVVAMSQMFFFLMLLYLGYRKDQKNDELPVVTETIMAFFCLMQCILLGTFAAILGAHRSEILEKQEESAPRIGQDSFGETPYTRS</sequence>
<evidence type="ECO:0000256" key="2">
    <source>
        <dbReference type="SAM" id="Phobius"/>
    </source>
</evidence>
<dbReference type="KEGG" id="fcy:FRACYDRAFT_223400"/>
<keyword evidence="2" id="KW-0472">Membrane</keyword>
<dbReference type="EMBL" id="KV784353">
    <property type="protein sequence ID" value="OEU22342.1"/>
    <property type="molecule type" value="Genomic_DNA"/>
</dbReference>
<dbReference type="AlphaFoldDB" id="A0A1E7FW09"/>
<gene>
    <name evidence="3" type="ORF">FRACYDRAFT_223400</name>
</gene>
<feature type="transmembrane region" description="Helical" evidence="2">
    <location>
        <begin position="59"/>
        <end position="77"/>
    </location>
</feature>
<evidence type="ECO:0000313" key="3">
    <source>
        <dbReference type="EMBL" id="OEU22342.1"/>
    </source>
</evidence>
<protein>
    <submittedName>
        <fullName evidence="3">Uncharacterized protein</fullName>
    </submittedName>
</protein>
<keyword evidence="2" id="KW-1133">Transmembrane helix</keyword>
<evidence type="ECO:0000256" key="1">
    <source>
        <dbReference type="SAM" id="MobiDB-lite"/>
    </source>
</evidence>
<feature type="transmembrane region" description="Helical" evidence="2">
    <location>
        <begin position="83"/>
        <end position="108"/>
    </location>
</feature>
<proteinExistence type="predicted"/>
<feature type="transmembrane region" description="Helical" evidence="2">
    <location>
        <begin position="28"/>
        <end position="47"/>
    </location>
</feature>
<evidence type="ECO:0000313" key="4">
    <source>
        <dbReference type="Proteomes" id="UP000095751"/>
    </source>
</evidence>
<feature type="region of interest" description="Disordered" evidence="1">
    <location>
        <begin position="155"/>
        <end position="175"/>
    </location>
</feature>
<keyword evidence="2" id="KW-0812">Transmembrane</keyword>